<dbReference type="KEGG" id="gsb:GSUB_16040"/>
<dbReference type="NCBIfam" id="TIGR01611">
    <property type="entry name" value="tail_tube"/>
    <property type="match status" value="1"/>
</dbReference>
<evidence type="ECO:0000313" key="1">
    <source>
        <dbReference type="EMBL" id="AJF07763.1"/>
    </source>
</evidence>
<organism evidence="1 2">
    <name type="scientific">Geoalkalibacter subterraneus</name>
    <dbReference type="NCBI Taxonomy" id="483547"/>
    <lineage>
        <taxon>Bacteria</taxon>
        <taxon>Pseudomonadati</taxon>
        <taxon>Thermodesulfobacteriota</taxon>
        <taxon>Desulfuromonadia</taxon>
        <taxon>Desulfuromonadales</taxon>
        <taxon>Geoalkalibacteraceae</taxon>
        <taxon>Geoalkalibacter</taxon>
    </lineage>
</organism>
<accession>A0A0B5FK32</accession>
<dbReference type="Proteomes" id="UP000035036">
    <property type="component" value="Chromosome"/>
</dbReference>
<name>A0A0B5FK32_9BACT</name>
<keyword evidence="2" id="KW-1185">Reference proteome</keyword>
<dbReference type="OrthoDB" id="3078668at2"/>
<evidence type="ECO:0000313" key="2">
    <source>
        <dbReference type="Proteomes" id="UP000035036"/>
    </source>
</evidence>
<sequence>MLSHILRNFSLFVDGRGYAGDVEELTPPKLTMLTEEFRGGGMDAPVDVEMGMEKMECEFTLTKYDREVIKLFGLAPGNTTPLTLRGSAESEDGDNVPVVINLVGKIRELEHGSWKAGEKATLKAVVSLRAYKYTQAGEVLHDIDIMAMRRVIGGVDQMAATRANLGI</sequence>
<reference evidence="1 2" key="1">
    <citation type="journal article" date="2015" name="Genome Announc.">
        <title>Genomes of Geoalkalibacter ferrihydriticus Z-0531T and Geoalkalibacter subterraneus Red1T, Two Haloalkaliphilic Metal-Reducing Deltaproteobacteria.</title>
        <authorList>
            <person name="Badalamenti J.P."/>
            <person name="Krajmalnik-Brown R."/>
            <person name="Torres C.I."/>
            <person name="Bond D.R."/>
        </authorList>
    </citation>
    <scope>NUCLEOTIDE SEQUENCE [LARGE SCALE GENOMIC DNA]</scope>
    <source>
        <strain evidence="1 2">Red1</strain>
    </source>
</reference>
<dbReference type="HOGENOM" id="CLU_130297_2_0_7"/>
<protein>
    <submittedName>
        <fullName evidence="1">Major tail tube protein</fullName>
    </submittedName>
</protein>
<dbReference type="RefSeq" id="WP_040201742.1">
    <property type="nucleotide sequence ID" value="NZ_CP010311.1"/>
</dbReference>
<dbReference type="STRING" id="483547.GSUB_16040"/>
<dbReference type="EMBL" id="CP010311">
    <property type="protein sequence ID" value="AJF07763.1"/>
    <property type="molecule type" value="Genomic_DNA"/>
</dbReference>
<dbReference type="AlphaFoldDB" id="A0A0B5FK32"/>
<dbReference type="Pfam" id="PF04985">
    <property type="entry name" value="Phage_tube"/>
    <property type="match status" value="1"/>
</dbReference>
<dbReference type="InterPro" id="IPR006498">
    <property type="entry name" value="Tail_tube"/>
</dbReference>
<proteinExistence type="predicted"/>
<gene>
    <name evidence="1" type="ORF">GSUB_16040</name>
</gene>